<protein>
    <submittedName>
        <fullName evidence="3">Response regulator receiver domain-containing protein</fullName>
    </submittedName>
</protein>
<dbReference type="CDD" id="cd17557">
    <property type="entry name" value="REC_Rcp-like"/>
    <property type="match status" value="1"/>
</dbReference>
<dbReference type="Pfam" id="PF00072">
    <property type="entry name" value="Response_reg"/>
    <property type="match status" value="1"/>
</dbReference>
<keyword evidence="1" id="KW-0597">Phosphoprotein</keyword>
<sequence>MNDGIEAVAFLRRTDGHGDVPRPRLILLDLNMPMMDGREVLAEIKADPELITIPVVVLTTSAADEDVLSSYSLHANAYVTKPADLDEFLAAVGKVDEFFATTVRLPA</sequence>
<dbReference type="AlphaFoldDB" id="A0A1H9T2S4"/>
<dbReference type="Proteomes" id="UP000199051">
    <property type="component" value="Unassembled WGS sequence"/>
</dbReference>
<gene>
    <name evidence="3" type="ORF">SAMN04487818_10642</name>
</gene>
<dbReference type="SUPFAM" id="SSF52172">
    <property type="entry name" value="CheY-like"/>
    <property type="match status" value="1"/>
</dbReference>
<dbReference type="Gene3D" id="3.40.50.2300">
    <property type="match status" value="1"/>
</dbReference>
<evidence type="ECO:0000256" key="1">
    <source>
        <dbReference type="PROSITE-ProRule" id="PRU00169"/>
    </source>
</evidence>
<feature type="modified residue" description="4-aspartylphosphate" evidence="1">
    <location>
        <position position="29"/>
    </location>
</feature>
<proteinExistence type="predicted"/>
<organism evidence="3 4">
    <name type="scientific">Actinokineospora terrae</name>
    <dbReference type="NCBI Taxonomy" id="155974"/>
    <lineage>
        <taxon>Bacteria</taxon>
        <taxon>Bacillati</taxon>
        <taxon>Actinomycetota</taxon>
        <taxon>Actinomycetes</taxon>
        <taxon>Pseudonocardiales</taxon>
        <taxon>Pseudonocardiaceae</taxon>
        <taxon>Actinokineospora</taxon>
    </lineage>
</organism>
<evidence type="ECO:0000259" key="2">
    <source>
        <dbReference type="PROSITE" id="PS50110"/>
    </source>
</evidence>
<dbReference type="InterPro" id="IPR052893">
    <property type="entry name" value="TCS_response_regulator"/>
</dbReference>
<dbReference type="PANTHER" id="PTHR44520:SF2">
    <property type="entry name" value="RESPONSE REGULATOR RCP1"/>
    <property type="match status" value="1"/>
</dbReference>
<dbReference type="PROSITE" id="PS50110">
    <property type="entry name" value="RESPONSE_REGULATORY"/>
    <property type="match status" value="1"/>
</dbReference>
<keyword evidence="4" id="KW-1185">Reference proteome</keyword>
<feature type="domain" description="Response regulatory" evidence="2">
    <location>
        <begin position="1"/>
        <end position="96"/>
    </location>
</feature>
<name>A0A1H9T2S4_9PSEU</name>
<dbReference type="InterPro" id="IPR001789">
    <property type="entry name" value="Sig_transdc_resp-reg_receiver"/>
</dbReference>
<dbReference type="InterPro" id="IPR011006">
    <property type="entry name" value="CheY-like_superfamily"/>
</dbReference>
<dbReference type="STRING" id="155974.SAMN04487818_10642"/>
<evidence type="ECO:0000313" key="3">
    <source>
        <dbReference type="EMBL" id="SER91441.1"/>
    </source>
</evidence>
<accession>A0A1H9T2S4</accession>
<dbReference type="SMART" id="SM00448">
    <property type="entry name" value="REC"/>
    <property type="match status" value="1"/>
</dbReference>
<dbReference type="PANTHER" id="PTHR44520">
    <property type="entry name" value="RESPONSE REGULATOR RCP1-RELATED"/>
    <property type="match status" value="1"/>
</dbReference>
<dbReference type="EMBL" id="FOGI01000006">
    <property type="protein sequence ID" value="SER91441.1"/>
    <property type="molecule type" value="Genomic_DNA"/>
</dbReference>
<reference evidence="4" key="1">
    <citation type="submission" date="2016-10" db="EMBL/GenBank/DDBJ databases">
        <authorList>
            <person name="Varghese N."/>
            <person name="Submissions S."/>
        </authorList>
    </citation>
    <scope>NUCLEOTIDE SEQUENCE [LARGE SCALE GENOMIC DNA]</scope>
    <source>
        <strain evidence="4">DSM 44260</strain>
    </source>
</reference>
<evidence type="ECO:0000313" key="4">
    <source>
        <dbReference type="Proteomes" id="UP000199051"/>
    </source>
</evidence>
<dbReference type="RefSeq" id="WP_342741542.1">
    <property type="nucleotide sequence ID" value="NZ_FOGI01000006.1"/>
</dbReference>
<dbReference type="GO" id="GO:0000160">
    <property type="term" value="P:phosphorelay signal transduction system"/>
    <property type="evidence" value="ECO:0007669"/>
    <property type="project" value="InterPro"/>
</dbReference>